<dbReference type="PANTHER" id="PTHR21660">
    <property type="entry name" value="THIOESTERASE SUPERFAMILY MEMBER-RELATED"/>
    <property type="match status" value="1"/>
</dbReference>
<dbReference type="KEGG" id="niy:FQ775_07725"/>
<accession>A0A5B8KX64</accession>
<dbReference type="AlphaFoldDB" id="A0A5B8KX64"/>
<name>A0A5B8KX64_9HYPH</name>
<evidence type="ECO:0000259" key="3">
    <source>
        <dbReference type="Pfam" id="PF03061"/>
    </source>
</evidence>
<dbReference type="CDD" id="cd03443">
    <property type="entry name" value="PaaI_thioesterase"/>
    <property type="match status" value="1"/>
</dbReference>
<comment type="similarity">
    <text evidence="1">Belongs to the thioesterase PaaI family.</text>
</comment>
<dbReference type="SUPFAM" id="SSF54637">
    <property type="entry name" value="Thioesterase/thiol ester dehydrase-isomerase"/>
    <property type="match status" value="1"/>
</dbReference>
<evidence type="ECO:0000256" key="2">
    <source>
        <dbReference type="ARBA" id="ARBA00022801"/>
    </source>
</evidence>
<dbReference type="NCBIfam" id="TIGR00369">
    <property type="entry name" value="unchar_dom_1"/>
    <property type="match status" value="1"/>
</dbReference>
<evidence type="ECO:0000313" key="4">
    <source>
        <dbReference type="EMBL" id="QDZ00274.1"/>
    </source>
</evidence>
<keyword evidence="2" id="KW-0378">Hydrolase</keyword>
<dbReference type="InterPro" id="IPR003736">
    <property type="entry name" value="PAAI_dom"/>
</dbReference>
<organism evidence="4 5">
    <name type="scientific">Nitratireductor mangrovi</name>
    <dbReference type="NCBI Taxonomy" id="2599600"/>
    <lineage>
        <taxon>Bacteria</taxon>
        <taxon>Pseudomonadati</taxon>
        <taxon>Pseudomonadota</taxon>
        <taxon>Alphaproteobacteria</taxon>
        <taxon>Hyphomicrobiales</taxon>
        <taxon>Phyllobacteriaceae</taxon>
        <taxon>Nitratireductor</taxon>
    </lineage>
</organism>
<dbReference type="InterPro" id="IPR029069">
    <property type="entry name" value="HotDog_dom_sf"/>
</dbReference>
<proteinExistence type="inferred from homology"/>
<gene>
    <name evidence="4" type="ORF">FQ775_07725</name>
</gene>
<dbReference type="RefSeq" id="WP_146298922.1">
    <property type="nucleotide sequence ID" value="NZ_CP042301.2"/>
</dbReference>
<protein>
    <submittedName>
        <fullName evidence="4">PaaI family thioesterase</fullName>
    </submittedName>
</protein>
<evidence type="ECO:0000313" key="5">
    <source>
        <dbReference type="Proteomes" id="UP000321389"/>
    </source>
</evidence>
<dbReference type="OrthoDB" id="9813282at2"/>
<dbReference type="Pfam" id="PF03061">
    <property type="entry name" value="4HBT"/>
    <property type="match status" value="1"/>
</dbReference>
<evidence type="ECO:0000256" key="1">
    <source>
        <dbReference type="ARBA" id="ARBA00008324"/>
    </source>
</evidence>
<dbReference type="InterPro" id="IPR039298">
    <property type="entry name" value="ACOT13"/>
</dbReference>
<feature type="domain" description="Thioesterase" evidence="3">
    <location>
        <begin position="49"/>
        <end position="124"/>
    </location>
</feature>
<dbReference type="PANTHER" id="PTHR21660:SF1">
    <property type="entry name" value="ACYL-COENZYME A THIOESTERASE 13"/>
    <property type="match status" value="1"/>
</dbReference>
<sequence>MSKPIVPGFSTDQAPATAKWLGMDVVSWDREAGKLRVSFDPPRDVINFGGVVQGGFLVAMMDDAMGFNAFISLGMKNAQASIDIHTHFFRPVAYGRTEVEARIVRAGRSVAFLEAELFDKDGVMAARAVSSSKLTPIGGGSGDRKAAGA</sequence>
<dbReference type="InterPro" id="IPR006683">
    <property type="entry name" value="Thioestr_dom"/>
</dbReference>
<dbReference type="EMBL" id="CP042301">
    <property type="protein sequence ID" value="QDZ00274.1"/>
    <property type="molecule type" value="Genomic_DNA"/>
</dbReference>
<dbReference type="Gene3D" id="3.10.129.10">
    <property type="entry name" value="Hotdog Thioesterase"/>
    <property type="match status" value="1"/>
</dbReference>
<keyword evidence="5" id="KW-1185">Reference proteome</keyword>
<dbReference type="Proteomes" id="UP000321389">
    <property type="component" value="Chromosome"/>
</dbReference>
<dbReference type="GO" id="GO:0047617">
    <property type="term" value="F:fatty acyl-CoA hydrolase activity"/>
    <property type="evidence" value="ECO:0007669"/>
    <property type="project" value="InterPro"/>
</dbReference>
<reference evidence="4" key="1">
    <citation type="submission" date="2020-04" db="EMBL/GenBank/DDBJ databases">
        <title>Nitratireductor sp. nov. isolated from mangrove soil.</title>
        <authorList>
            <person name="Ye Y."/>
        </authorList>
    </citation>
    <scope>NUCLEOTIDE SEQUENCE</scope>
    <source>
        <strain evidence="4">SY7</strain>
    </source>
</reference>